<keyword evidence="2" id="KW-0694">RNA-binding</keyword>
<dbReference type="AlphaFoldDB" id="C1MTT6"/>
<dbReference type="eggNOG" id="ENOG502QQMS">
    <property type="taxonomic scope" value="Eukaryota"/>
</dbReference>
<dbReference type="KEGG" id="mpp:MICPUCDRAFT_40057"/>
<name>C1MTT6_MICPC</name>
<dbReference type="STRING" id="564608.C1MTT6"/>
<evidence type="ECO:0000313" key="5">
    <source>
        <dbReference type="EMBL" id="EEH56211.1"/>
    </source>
</evidence>
<dbReference type="OrthoDB" id="410307at2759"/>
<dbReference type="InterPro" id="IPR036612">
    <property type="entry name" value="KH_dom_type_1_sf"/>
</dbReference>
<feature type="region of interest" description="Disordered" evidence="3">
    <location>
        <begin position="445"/>
        <end position="680"/>
    </location>
</feature>
<feature type="compositionally biased region" description="Gly residues" evidence="3">
    <location>
        <begin position="496"/>
        <end position="506"/>
    </location>
</feature>
<feature type="compositionally biased region" description="Acidic residues" evidence="3">
    <location>
        <begin position="24"/>
        <end position="49"/>
    </location>
</feature>
<evidence type="ECO:0000256" key="3">
    <source>
        <dbReference type="SAM" id="MobiDB-lite"/>
    </source>
</evidence>
<proteinExistence type="predicted"/>
<dbReference type="RefSeq" id="XP_003059079.1">
    <property type="nucleotide sequence ID" value="XM_003059033.1"/>
</dbReference>
<feature type="compositionally biased region" description="Low complexity" evidence="3">
    <location>
        <begin position="577"/>
        <end position="602"/>
    </location>
</feature>
<accession>C1MTT6</accession>
<feature type="compositionally biased region" description="Low complexity" evidence="3">
    <location>
        <begin position="640"/>
        <end position="680"/>
    </location>
</feature>
<feature type="compositionally biased region" description="Low complexity" evidence="3">
    <location>
        <begin position="88"/>
        <end position="101"/>
    </location>
</feature>
<feature type="compositionally biased region" description="Gly residues" evidence="3">
    <location>
        <begin position="603"/>
        <end position="613"/>
    </location>
</feature>
<keyword evidence="6" id="KW-1185">Reference proteome</keyword>
<sequence>MPKDKEDAADEAAAAEPETTTDPASEDDIAEGDADGIAAADDDGDEATATDDAAANAADAPADPSGEPKTATNADARDGGDRAKKPDGGAAAAEDAASAGAAPVAAVRSALRIEIPASRAGYMIGPRGAIVKYLRDSTQCGVHVQEGGRSHRVVVVTSSDAADHPELFHGVDGVLKCHLRATEQEVDLHAPPGTDGARPAGEYVARVVIPSSQLAGCVGEIPEEEDVAPTADADADADANANAAAANANAPDATSSLPGVAIAADIASNTGASIALRPKTETLATKLDHRTNPPSEDEDPLRLIDAPDVKEGYFRQKQEAFAKEFAAKGYKHNPHGRSPDPIPVGQCMMTFVVRPEFAGGLIGKRGSAITAMRDASGAKITVHDNGRLSGDPNALRTVEINGTEAQCWHARKLIEKGVVDQGGAPCAEARVQKEGEIPDLPAYLLEYKPGGQTRDSVRARRRDRGGGDHGDHRDGRGRAAYRDGRDRDGGGRDRGGGGGGGGGGYHPYGRDRRDDRAGGGYYDDRRGGWDDRRGGGWDDRRGGGGWDDRGGWNRERGYQEQERGGWGGGWDGGGAYGQQQQWGGQQQQWGQGQGGQQPQQQWGGQGQQQGYGGEYYPDQYGGRVDRGGYGQNAYAEYGANQQQGYPNQQQQYGQQQQQQQGYQGGYPPQQQQGNYRAGPY</sequence>
<feature type="domain" description="K Homology" evidence="4">
    <location>
        <begin position="107"/>
        <end position="176"/>
    </location>
</feature>
<dbReference type="PANTHER" id="PTHR10288">
    <property type="entry name" value="KH DOMAIN CONTAINING RNA BINDING PROTEIN"/>
    <property type="match status" value="1"/>
</dbReference>
<feature type="compositionally biased region" description="Basic and acidic residues" evidence="3">
    <location>
        <begin position="464"/>
        <end position="495"/>
    </location>
</feature>
<dbReference type="InterPro" id="IPR004088">
    <property type="entry name" value="KH_dom_type_1"/>
</dbReference>
<protein>
    <submittedName>
        <fullName evidence="5">Predicted protein</fullName>
    </submittedName>
</protein>
<dbReference type="SMART" id="SM00322">
    <property type="entry name" value="KH"/>
    <property type="match status" value="2"/>
</dbReference>
<feature type="domain" description="K Homology" evidence="4">
    <location>
        <begin position="345"/>
        <end position="419"/>
    </location>
</feature>
<evidence type="ECO:0000256" key="2">
    <source>
        <dbReference type="PROSITE-ProRule" id="PRU00117"/>
    </source>
</evidence>
<dbReference type="PROSITE" id="PS50084">
    <property type="entry name" value="KH_TYPE_1"/>
    <property type="match status" value="2"/>
</dbReference>
<reference evidence="5 6" key="1">
    <citation type="journal article" date="2009" name="Science">
        <title>Green evolution and dynamic adaptations revealed by genomes of the marine picoeukaryotes Micromonas.</title>
        <authorList>
            <person name="Worden A.Z."/>
            <person name="Lee J.H."/>
            <person name="Mock T."/>
            <person name="Rouze P."/>
            <person name="Simmons M.P."/>
            <person name="Aerts A.L."/>
            <person name="Allen A.E."/>
            <person name="Cuvelier M.L."/>
            <person name="Derelle E."/>
            <person name="Everett M.V."/>
            <person name="Foulon E."/>
            <person name="Grimwood J."/>
            <person name="Gundlach H."/>
            <person name="Henrissat B."/>
            <person name="Napoli C."/>
            <person name="McDonald S.M."/>
            <person name="Parker M.S."/>
            <person name="Rombauts S."/>
            <person name="Salamov A."/>
            <person name="Von Dassow P."/>
            <person name="Badger J.H."/>
            <person name="Coutinho P.M."/>
            <person name="Demir E."/>
            <person name="Dubchak I."/>
            <person name="Gentemann C."/>
            <person name="Eikrem W."/>
            <person name="Gready J.E."/>
            <person name="John U."/>
            <person name="Lanier W."/>
            <person name="Lindquist E.A."/>
            <person name="Lucas S."/>
            <person name="Mayer K.F."/>
            <person name="Moreau H."/>
            <person name="Not F."/>
            <person name="Otillar R."/>
            <person name="Panaud O."/>
            <person name="Pangilinan J."/>
            <person name="Paulsen I."/>
            <person name="Piegu B."/>
            <person name="Poliakov A."/>
            <person name="Robbens S."/>
            <person name="Schmutz J."/>
            <person name="Toulza E."/>
            <person name="Wyss T."/>
            <person name="Zelensky A."/>
            <person name="Zhou K."/>
            <person name="Armbrust E.V."/>
            <person name="Bhattacharya D."/>
            <person name="Goodenough U.W."/>
            <person name="Van de Peer Y."/>
            <person name="Grigoriev I.V."/>
        </authorList>
    </citation>
    <scope>NUCLEOTIDE SEQUENCE [LARGE SCALE GENOMIC DNA]</scope>
    <source>
        <strain evidence="5 6">CCMP1545</strain>
    </source>
</reference>
<dbReference type="Pfam" id="PF00013">
    <property type="entry name" value="KH_1"/>
    <property type="match status" value="2"/>
</dbReference>
<feature type="compositionally biased region" description="Low complexity" evidence="3">
    <location>
        <begin position="11"/>
        <end position="23"/>
    </location>
</feature>
<dbReference type="CDD" id="cd00105">
    <property type="entry name" value="KH-I"/>
    <property type="match status" value="1"/>
</dbReference>
<feature type="compositionally biased region" description="Basic and acidic residues" evidence="3">
    <location>
        <begin position="508"/>
        <end position="563"/>
    </location>
</feature>
<evidence type="ECO:0000259" key="4">
    <source>
        <dbReference type="SMART" id="SM00322"/>
    </source>
</evidence>
<evidence type="ECO:0000313" key="6">
    <source>
        <dbReference type="Proteomes" id="UP000001876"/>
    </source>
</evidence>
<feature type="compositionally biased region" description="Gly residues" evidence="3">
    <location>
        <begin position="564"/>
        <end position="576"/>
    </location>
</feature>
<dbReference type="SUPFAM" id="SSF54791">
    <property type="entry name" value="Eukaryotic type KH-domain (KH-domain type I)"/>
    <property type="match status" value="2"/>
</dbReference>
<gene>
    <name evidence="5" type="ORF">MICPUCDRAFT_40057</name>
</gene>
<dbReference type="OMA" id="VKEGYFR"/>
<dbReference type="EMBL" id="GG663740">
    <property type="protein sequence ID" value="EEH56211.1"/>
    <property type="molecule type" value="Genomic_DNA"/>
</dbReference>
<keyword evidence="1" id="KW-0677">Repeat</keyword>
<evidence type="ECO:0000256" key="1">
    <source>
        <dbReference type="ARBA" id="ARBA00022737"/>
    </source>
</evidence>
<feature type="compositionally biased region" description="Low complexity" evidence="3">
    <location>
        <begin position="50"/>
        <end position="64"/>
    </location>
</feature>
<dbReference type="GO" id="GO:0003723">
    <property type="term" value="F:RNA binding"/>
    <property type="evidence" value="ECO:0007669"/>
    <property type="project" value="UniProtKB-UniRule"/>
</dbReference>
<feature type="region of interest" description="Disordered" evidence="3">
    <location>
        <begin position="283"/>
        <end position="302"/>
    </location>
</feature>
<dbReference type="GeneID" id="9684816"/>
<feature type="compositionally biased region" description="Basic and acidic residues" evidence="3">
    <location>
        <begin position="75"/>
        <end position="87"/>
    </location>
</feature>
<organism evidence="6">
    <name type="scientific">Micromonas pusilla (strain CCMP1545)</name>
    <name type="common">Picoplanktonic green alga</name>
    <dbReference type="NCBI Taxonomy" id="564608"/>
    <lineage>
        <taxon>Eukaryota</taxon>
        <taxon>Viridiplantae</taxon>
        <taxon>Chlorophyta</taxon>
        <taxon>Mamiellophyceae</taxon>
        <taxon>Mamiellales</taxon>
        <taxon>Mamiellaceae</taxon>
        <taxon>Micromonas</taxon>
    </lineage>
</organism>
<dbReference type="Gene3D" id="3.30.1370.10">
    <property type="entry name" value="K Homology domain, type 1"/>
    <property type="match status" value="2"/>
</dbReference>
<dbReference type="InterPro" id="IPR004087">
    <property type="entry name" value="KH_dom"/>
</dbReference>
<feature type="region of interest" description="Disordered" evidence="3">
    <location>
        <begin position="1"/>
        <end position="101"/>
    </location>
</feature>
<dbReference type="Proteomes" id="UP000001876">
    <property type="component" value="Unassembled WGS sequence"/>
</dbReference>